<keyword evidence="1" id="KW-0472">Membrane</keyword>
<keyword evidence="3" id="KW-1185">Reference proteome</keyword>
<comment type="caution">
    <text evidence="2">The sequence shown here is derived from an EMBL/GenBank/DDBJ whole genome shotgun (WGS) entry which is preliminary data.</text>
</comment>
<feature type="transmembrane region" description="Helical" evidence="1">
    <location>
        <begin position="217"/>
        <end position="237"/>
    </location>
</feature>
<feature type="transmembrane region" description="Helical" evidence="1">
    <location>
        <begin position="126"/>
        <end position="149"/>
    </location>
</feature>
<sequence length="312" mass="32248">MPIVLTLASVLLQAGAEGFLSGRLDVTASLRLSLLAFLATTAVFTAVTWLRRRSRPGPPATAAQRARIRGLLWRMNIASTVTFLGFYLALAWVPAALGASLVAGVGPLAVLLMGTRAGTKPSGPVAWARAVLLLAVSLATAACIQPGLLLGAGPMVYAGAVLAVLAGFGAASLAVVSRRLGALGVDPTRVMAHRFHLTYVLATVLLVLRGGGGTSELSVGTTVITALVGVVVPLYLLQISVQRCPPLVTMVLLTALPGLTYMAQVAFGDAFRPPAAAMVVILVALTVVFALLEARPPRSVPSQVPVRSPRRV</sequence>
<protein>
    <recommendedName>
        <fullName evidence="4">DMT family transporter</fullName>
    </recommendedName>
</protein>
<evidence type="ECO:0000256" key="1">
    <source>
        <dbReference type="SAM" id="Phobius"/>
    </source>
</evidence>
<name>A0A7J5D588_9ACTN</name>
<feature type="transmembrane region" description="Helical" evidence="1">
    <location>
        <begin position="32"/>
        <end position="50"/>
    </location>
</feature>
<dbReference type="EMBL" id="WBKG01000042">
    <property type="protein sequence ID" value="KAB1979409.1"/>
    <property type="molecule type" value="Genomic_DNA"/>
</dbReference>
<reference evidence="2 3" key="1">
    <citation type="submission" date="2019-09" db="EMBL/GenBank/DDBJ databases">
        <title>Isolation and identification of active actinomycetes.</title>
        <authorList>
            <person name="Yu Z."/>
            <person name="Han C."/>
            <person name="Yu B."/>
        </authorList>
    </citation>
    <scope>NUCLEOTIDE SEQUENCE [LARGE SCALE GENOMIC DNA]</scope>
    <source>
        <strain evidence="2 3">NEAU-H2</strain>
    </source>
</reference>
<feature type="transmembrane region" description="Helical" evidence="1">
    <location>
        <begin position="275"/>
        <end position="292"/>
    </location>
</feature>
<organism evidence="2 3">
    <name type="scientific">Streptomyces triticiradicis</name>
    <dbReference type="NCBI Taxonomy" id="2651189"/>
    <lineage>
        <taxon>Bacteria</taxon>
        <taxon>Bacillati</taxon>
        <taxon>Actinomycetota</taxon>
        <taxon>Actinomycetes</taxon>
        <taxon>Kitasatosporales</taxon>
        <taxon>Streptomycetaceae</taxon>
        <taxon>Streptomyces</taxon>
    </lineage>
</organism>
<dbReference type="Proteomes" id="UP000442990">
    <property type="component" value="Unassembled WGS sequence"/>
</dbReference>
<evidence type="ECO:0008006" key="4">
    <source>
        <dbReference type="Google" id="ProtNLM"/>
    </source>
</evidence>
<gene>
    <name evidence="2" type="ORF">F8144_35925</name>
</gene>
<feature type="transmembrane region" description="Helical" evidence="1">
    <location>
        <begin position="96"/>
        <end position="114"/>
    </location>
</feature>
<proteinExistence type="predicted"/>
<keyword evidence="1" id="KW-1133">Transmembrane helix</keyword>
<feature type="transmembrane region" description="Helical" evidence="1">
    <location>
        <begin position="244"/>
        <end position="263"/>
    </location>
</feature>
<feature type="transmembrane region" description="Helical" evidence="1">
    <location>
        <begin position="71"/>
        <end position="90"/>
    </location>
</feature>
<evidence type="ECO:0000313" key="3">
    <source>
        <dbReference type="Proteomes" id="UP000442990"/>
    </source>
</evidence>
<keyword evidence="1" id="KW-0812">Transmembrane</keyword>
<dbReference type="RefSeq" id="WP_151473607.1">
    <property type="nucleotide sequence ID" value="NZ_WBKG01000042.1"/>
</dbReference>
<accession>A0A7J5D588</accession>
<evidence type="ECO:0000313" key="2">
    <source>
        <dbReference type="EMBL" id="KAB1979409.1"/>
    </source>
</evidence>
<dbReference type="AlphaFoldDB" id="A0A7J5D588"/>
<feature type="transmembrane region" description="Helical" evidence="1">
    <location>
        <begin position="195"/>
        <end position="211"/>
    </location>
</feature>
<feature type="transmembrane region" description="Helical" evidence="1">
    <location>
        <begin position="155"/>
        <end position="175"/>
    </location>
</feature>